<comment type="caution">
    <text evidence="2">The sequence shown here is derived from an EMBL/GenBank/DDBJ whole genome shotgun (WGS) entry which is preliminary data.</text>
</comment>
<keyword evidence="1" id="KW-0472">Membrane</keyword>
<keyword evidence="1" id="KW-1133">Transmembrane helix</keyword>
<feature type="transmembrane region" description="Helical" evidence="1">
    <location>
        <begin position="88"/>
        <end position="110"/>
    </location>
</feature>
<dbReference type="EMBL" id="JQIF01000001">
    <property type="protein sequence ID" value="KGJ55088.1"/>
    <property type="molecule type" value="Genomic_DNA"/>
</dbReference>
<evidence type="ECO:0000256" key="1">
    <source>
        <dbReference type="SAM" id="Phobius"/>
    </source>
</evidence>
<dbReference type="AlphaFoldDB" id="A0A099IDN5"/>
<protein>
    <submittedName>
        <fullName evidence="2">Membrane protein</fullName>
    </submittedName>
</protein>
<sequence length="127" mass="15118">MAFWLFMLIMNLLIPFSMIGFGFYFQKHPPKEINELFGYRTSLSMKNEDTWKTAHVQFGRVWLIWGWFSAAFSFPCMLMLYGKSDTACGIYGVILCFLQCIVLLFTLFIVERRLHRIFYKDGTRKLR</sequence>
<keyword evidence="1" id="KW-0812">Transmembrane</keyword>
<organism evidence="2 3">
    <name type="scientific">Clostridium innocuum</name>
    <dbReference type="NCBI Taxonomy" id="1522"/>
    <lineage>
        <taxon>Bacteria</taxon>
        <taxon>Bacillati</taxon>
        <taxon>Bacillota</taxon>
        <taxon>Clostridia</taxon>
        <taxon>Eubacteriales</taxon>
        <taxon>Clostridiaceae</taxon>
        <taxon>Clostridium</taxon>
    </lineage>
</organism>
<evidence type="ECO:0000313" key="3">
    <source>
        <dbReference type="Proteomes" id="UP000030008"/>
    </source>
</evidence>
<dbReference type="Pfam" id="PF13630">
    <property type="entry name" value="SdpI"/>
    <property type="match status" value="1"/>
</dbReference>
<gene>
    <name evidence="2" type="ORF">CIAN88_00495</name>
</gene>
<feature type="transmembrane region" description="Helical" evidence="1">
    <location>
        <begin position="61"/>
        <end position="82"/>
    </location>
</feature>
<dbReference type="Proteomes" id="UP000030008">
    <property type="component" value="Unassembled WGS sequence"/>
</dbReference>
<proteinExistence type="predicted"/>
<accession>A0A099IDN5</accession>
<dbReference type="InterPro" id="IPR025962">
    <property type="entry name" value="SdpI/YhfL"/>
</dbReference>
<dbReference type="RefSeq" id="WP_044903356.1">
    <property type="nucleotide sequence ID" value="NZ_JQIF01000001.1"/>
</dbReference>
<feature type="transmembrane region" description="Helical" evidence="1">
    <location>
        <begin position="6"/>
        <end position="25"/>
    </location>
</feature>
<name>A0A099IDN5_CLOIN</name>
<reference evidence="2 3" key="1">
    <citation type="submission" date="2014-08" db="EMBL/GenBank/DDBJ databases">
        <title>Clostridium innocuum, an unnegligible vancomycin-resistant pathogen causing extra-intestinal infections.</title>
        <authorList>
            <person name="Feng Y."/>
            <person name="Chiu C.-H."/>
        </authorList>
    </citation>
    <scope>NUCLEOTIDE SEQUENCE [LARGE SCALE GENOMIC DNA]</scope>
    <source>
        <strain evidence="2 3">AN88</strain>
    </source>
</reference>
<evidence type="ECO:0000313" key="2">
    <source>
        <dbReference type="EMBL" id="KGJ55088.1"/>
    </source>
</evidence>